<keyword evidence="2" id="KW-1185">Reference proteome</keyword>
<dbReference type="EMBL" id="NGAF01000001">
    <property type="protein sequence ID" value="OXR47018.1"/>
    <property type="molecule type" value="Genomic_DNA"/>
</dbReference>
<dbReference type="AlphaFoldDB" id="A0A231HE17"/>
<evidence type="ECO:0000313" key="1">
    <source>
        <dbReference type="EMBL" id="OXR47018.1"/>
    </source>
</evidence>
<comment type="caution">
    <text evidence="1">The sequence shown here is derived from an EMBL/GenBank/DDBJ whole genome shotgun (WGS) entry which is preliminary data.</text>
</comment>
<reference evidence="1 2" key="1">
    <citation type="submission" date="2017-07" db="EMBL/GenBank/DDBJ databases">
        <title>First draft Genome Sequence of Nocardia cerradoensis isolated from human infection.</title>
        <authorList>
            <person name="Carrasco G."/>
        </authorList>
    </citation>
    <scope>NUCLEOTIDE SEQUENCE [LARGE SCALE GENOMIC DNA]</scope>
    <source>
        <strain evidence="1 2">CNM20130759</strain>
    </source>
</reference>
<evidence type="ECO:0008006" key="3">
    <source>
        <dbReference type="Google" id="ProtNLM"/>
    </source>
</evidence>
<evidence type="ECO:0000313" key="2">
    <source>
        <dbReference type="Proteomes" id="UP000215506"/>
    </source>
</evidence>
<protein>
    <recommendedName>
        <fullName evidence="3">DUF4254 domain-containing protein</fullName>
    </recommendedName>
</protein>
<dbReference type="InterPro" id="IPR025350">
    <property type="entry name" value="DUF4254"/>
</dbReference>
<sequence length="180" mass="19544">MATAYAGDNDATGALPSVSALLRAFRSTTPPPGDHPVLEAARELVRCHELRRHAYREAQAPKASSARVAGASRLVGHIDRDRTRLIECIDVWVADNIAHREGASLHTETLGAVIDRMAGKWVAAHHALGLPASNHPADELAASTPDGEAHLHWVRLAELADGYKDLITDIAEHRRRLPVF</sequence>
<dbReference type="RefSeq" id="WP_039778118.1">
    <property type="nucleotide sequence ID" value="NZ_JAAXOR010000003.1"/>
</dbReference>
<accession>A0A231HE17</accession>
<dbReference type="Proteomes" id="UP000215506">
    <property type="component" value="Unassembled WGS sequence"/>
</dbReference>
<organism evidence="1 2">
    <name type="scientific">Nocardia cerradoensis</name>
    <dbReference type="NCBI Taxonomy" id="85688"/>
    <lineage>
        <taxon>Bacteria</taxon>
        <taxon>Bacillati</taxon>
        <taxon>Actinomycetota</taxon>
        <taxon>Actinomycetes</taxon>
        <taxon>Mycobacteriales</taxon>
        <taxon>Nocardiaceae</taxon>
        <taxon>Nocardia</taxon>
    </lineage>
</organism>
<proteinExistence type="predicted"/>
<name>A0A231HE17_9NOCA</name>
<gene>
    <name evidence="1" type="ORF">B7C42_00136</name>
</gene>
<dbReference type="Pfam" id="PF14063">
    <property type="entry name" value="DUF4254"/>
    <property type="match status" value="1"/>
</dbReference>